<comment type="caution">
    <text evidence="4">The sequence shown here is derived from an EMBL/GenBank/DDBJ whole genome shotgun (WGS) entry which is preliminary data.</text>
</comment>
<keyword evidence="1" id="KW-0694">RNA-binding</keyword>
<dbReference type="GO" id="GO:0003729">
    <property type="term" value="F:mRNA binding"/>
    <property type="evidence" value="ECO:0007669"/>
    <property type="project" value="UniProtKB-UniRule"/>
</dbReference>
<dbReference type="Pfam" id="PF04146">
    <property type="entry name" value="YTH"/>
    <property type="match status" value="1"/>
</dbReference>
<dbReference type="GO" id="GO:1990247">
    <property type="term" value="F:N6-methyladenosine-containing RNA reader activity"/>
    <property type="evidence" value="ECO:0007669"/>
    <property type="project" value="UniProtKB-UniRule"/>
</dbReference>
<dbReference type="Proteomes" id="UP001630127">
    <property type="component" value="Unassembled WGS sequence"/>
</dbReference>
<gene>
    <name evidence="4" type="ORF">ACH5RR_007571</name>
</gene>
<dbReference type="CDD" id="cd21134">
    <property type="entry name" value="YTH"/>
    <property type="match status" value="1"/>
</dbReference>
<evidence type="ECO:0000313" key="4">
    <source>
        <dbReference type="EMBL" id="KAL3534050.1"/>
    </source>
</evidence>
<reference evidence="4 5" key="1">
    <citation type="submission" date="2024-11" db="EMBL/GenBank/DDBJ databases">
        <title>A near-complete genome assembly of Cinchona calisaya.</title>
        <authorList>
            <person name="Lian D.C."/>
            <person name="Zhao X.W."/>
            <person name="Wei L."/>
        </authorList>
    </citation>
    <scope>NUCLEOTIDE SEQUENCE [LARGE SCALE GENOMIC DNA]</scope>
    <source>
        <tissue evidence="4">Nenye</tissue>
    </source>
</reference>
<dbReference type="PANTHER" id="PTHR12357:SF130">
    <property type="entry name" value="YTH DOMAIN-CONTAINING FAMILY PROTEIN"/>
    <property type="match status" value="1"/>
</dbReference>
<dbReference type="PANTHER" id="PTHR12357">
    <property type="entry name" value="YTH YT521-B HOMOLOGY DOMAIN-CONTAINING"/>
    <property type="match status" value="1"/>
</dbReference>
<comment type="function">
    <text evidence="1">Specifically recognizes and binds N6-methyladenosine (m6A)-containing RNAs, and regulates mRNA stability. M6A is a modification present at internal sites of mRNAs and some non-coding RNAs and plays a role in mRNA stability and processing.</text>
</comment>
<evidence type="ECO:0000256" key="2">
    <source>
        <dbReference type="SAM" id="MobiDB-lite"/>
    </source>
</evidence>
<proteinExistence type="inferred from homology"/>
<protein>
    <recommendedName>
        <fullName evidence="1">YTH domain-containing family protein</fullName>
    </recommendedName>
</protein>
<feature type="region of interest" description="Disordered" evidence="2">
    <location>
        <begin position="13"/>
        <end position="38"/>
    </location>
</feature>
<name>A0ABD3ASA7_9GENT</name>
<organism evidence="4 5">
    <name type="scientific">Cinchona calisaya</name>
    <dbReference type="NCBI Taxonomy" id="153742"/>
    <lineage>
        <taxon>Eukaryota</taxon>
        <taxon>Viridiplantae</taxon>
        <taxon>Streptophyta</taxon>
        <taxon>Embryophyta</taxon>
        <taxon>Tracheophyta</taxon>
        <taxon>Spermatophyta</taxon>
        <taxon>Magnoliopsida</taxon>
        <taxon>eudicotyledons</taxon>
        <taxon>Gunneridae</taxon>
        <taxon>Pentapetalae</taxon>
        <taxon>asterids</taxon>
        <taxon>lamiids</taxon>
        <taxon>Gentianales</taxon>
        <taxon>Rubiaceae</taxon>
        <taxon>Cinchonoideae</taxon>
        <taxon>Cinchoneae</taxon>
        <taxon>Cinchona</taxon>
    </lineage>
</organism>
<evidence type="ECO:0000313" key="5">
    <source>
        <dbReference type="Proteomes" id="UP001630127"/>
    </source>
</evidence>
<dbReference type="AlphaFoldDB" id="A0ABD3ASA7"/>
<dbReference type="PROSITE" id="PS50882">
    <property type="entry name" value="YTH"/>
    <property type="match status" value="1"/>
</dbReference>
<dbReference type="InterPro" id="IPR045168">
    <property type="entry name" value="YTH_prot"/>
</dbReference>
<dbReference type="EMBL" id="JBJUIK010000003">
    <property type="protein sequence ID" value="KAL3534050.1"/>
    <property type="molecule type" value="Genomic_DNA"/>
</dbReference>
<keyword evidence="5" id="KW-1185">Reference proteome</keyword>
<comment type="similarity">
    <text evidence="1">Belongs to the YTHDF family.</text>
</comment>
<dbReference type="Gene3D" id="3.10.590.10">
    <property type="entry name" value="ph1033 like domains"/>
    <property type="match status" value="1"/>
</dbReference>
<accession>A0ABD3ASA7</accession>
<feature type="domain" description="YTH" evidence="3">
    <location>
        <begin position="405"/>
        <end position="542"/>
    </location>
</feature>
<sequence length="664" mass="73080">MAAVPSDQAAGLLQKLSLDNPLQDPEPPTDKTSAVHHTSVDKGAQAIGFKPFERSATSPHPDFVDQSMFYSHGGYPSSTYYYQGFSGSSVNDWDWYGGSNGIEMAPGAYGDYQNSYGYAPYGTYSSPGSTVGHDNPMYGPQSFQYPTCYFQPSAMSNGPYTGNTVKTSQADVSTPSIPSDMVQLSTGMVKENQSSVGTVVSHRNNVSKPFRSNYQDPSVKSSDFFGRGSLPSANLDYSSAFPYGNNVSFGRNQNLRSLPHPMGMQHPEMGPGMDHTGFMSRMYPSNRIYGQYGRTFRHGTRYVSNGDELRKNDHRWLPVDNMNRLRGRGSNVLVYSNGSVDGLNELNKGPRSKGFKDQKDSVPINLVVNGQSIPVKGKSDEDNLPVFPDREQYNRDDFPEQHSAAKFFIIKSYSEDDVHKSIKYGVWASTPNGNKKLDAAYKEAQEISGGCPVFLLFSVNASGQFVGLAEMAGPVDFDRSVEYWQQDKWTGCFPVKWHIIKDVPNSLLKHITLENNENKPVTNSRDTQEVRFDLGTEIIKIFKGHSSRTCILDDFDFYEGRQKAMQDKKAKHKQFSKQVGDVVSFGTDEDGLTSKLGSQKSVDLGSTLIEDSTAPKAAVPGVTKTSGKFLKDNGPIAVAEDALNGLRTDSKEIKAVSNGFPSNC</sequence>
<dbReference type="InterPro" id="IPR007275">
    <property type="entry name" value="YTH_domain"/>
</dbReference>
<evidence type="ECO:0000256" key="1">
    <source>
        <dbReference type="RuleBase" id="RU369095"/>
    </source>
</evidence>
<evidence type="ECO:0000259" key="3">
    <source>
        <dbReference type="PROSITE" id="PS50882"/>
    </source>
</evidence>